<protein>
    <submittedName>
        <fullName evidence="4">DUF4129 domain-containing protein</fullName>
    </submittedName>
</protein>
<accession>A0ABY8W7S4</accession>
<reference evidence="4 5" key="1">
    <citation type="journal article" date="2023" name="Microbiol. Resour. Announc.">
        <title>Complete Genome Sequence of Mycobacterium wuenschmanii, a novel Nontuberculous Mycobacterium Isolated from a captive population of Amazon Milk Frogs.</title>
        <authorList>
            <person name="Hicks J."/>
            <person name="Zeineldin M."/>
            <person name="Ward H."/>
            <person name="Wuenschmann A."/>
            <person name="Camp P."/>
            <person name="Farrell D."/>
            <person name="Lehman K."/>
            <person name="Thacker T."/>
            <person name="Cuthbert E."/>
        </authorList>
    </citation>
    <scope>NUCLEOTIDE SEQUENCE [LARGE SCALE GENOMIC DNA]</scope>
    <source>
        <strain evidence="4 5">Wuenschmanii</strain>
    </source>
</reference>
<keyword evidence="5" id="KW-1185">Reference proteome</keyword>
<feature type="domain" description="Protein-glutamine gamma-glutamyltransferase-like C-terminal" evidence="3">
    <location>
        <begin position="233"/>
        <end position="302"/>
    </location>
</feature>
<evidence type="ECO:0000313" key="5">
    <source>
        <dbReference type="Proteomes" id="UP001236585"/>
    </source>
</evidence>
<evidence type="ECO:0000259" key="3">
    <source>
        <dbReference type="Pfam" id="PF13559"/>
    </source>
</evidence>
<feature type="transmembrane region" description="Helical" evidence="2">
    <location>
        <begin position="45"/>
        <end position="66"/>
    </location>
</feature>
<name>A0ABY8W7S4_9MYCO</name>
<keyword evidence="2" id="KW-0812">Transmembrane</keyword>
<evidence type="ECO:0000256" key="2">
    <source>
        <dbReference type="SAM" id="Phobius"/>
    </source>
</evidence>
<proteinExistence type="predicted"/>
<feature type="compositionally biased region" description="Pro residues" evidence="1">
    <location>
        <begin position="127"/>
        <end position="145"/>
    </location>
</feature>
<organism evidence="4 5">
    <name type="scientific">Candidatus Mycobacterium wuenschmannii</name>
    <dbReference type="NCBI Taxonomy" id="3027808"/>
    <lineage>
        <taxon>Bacteria</taxon>
        <taxon>Bacillati</taxon>
        <taxon>Actinomycetota</taxon>
        <taxon>Actinomycetes</taxon>
        <taxon>Mycobacteriales</taxon>
        <taxon>Mycobacteriaceae</taxon>
        <taxon>Mycobacterium</taxon>
    </lineage>
</organism>
<sequence>MPIVDKATARVVAVIVLLIATAAALRGYLPGVQHADRPPPQGNASLAYVAVLLGVSLVIVGVSVIARLRDPRRVAGSASPLPTRLSKGGGRPAWRVLLIAAGVLLVWLVLLWVLSRYIGPQQMDQPPSVPRHPTPPPSANVPQPPGRQDAEPDRGVLRYLIGGTAALLAMIVIGAVLSRRRRVGTPAGVAVSPAGQPMPVAAAAATSLVRAAESGLAEVEDPNHEPRQAIIACYAAMERELRRFPGAIPQDFDTPTEVLARAVEHRALHVDSATELVNLFEEARFSPHVMTETHRGRAVDVLQLVLADIRSSV</sequence>
<feature type="transmembrane region" description="Helical" evidence="2">
    <location>
        <begin position="7"/>
        <end position="25"/>
    </location>
</feature>
<dbReference type="EMBL" id="CP126981">
    <property type="protein sequence ID" value="WIM90488.1"/>
    <property type="molecule type" value="Genomic_DNA"/>
</dbReference>
<keyword evidence="2" id="KW-0472">Membrane</keyword>
<feature type="transmembrane region" description="Helical" evidence="2">
    <location>
        <begin position="93"/>
        <end position="114"/>
    </location>
</feature>
<gene>
    <name evidence="4" type="ORF">PT015_24525</name>
</gene>
<dbReference type="Pfam" id="PF13559">
    <property type="entry name" value="DUF4129"/>
    <property type="match status" value="1"/>
</dbReference>
<dbReference type="Proteomes" id="UP001236585">
    <property type="component" value="Chromosome"/>
</dbReference>
<feature type="region of interest" description="Disordered" evidence="1">
    <location>
        <begin position="123"/>
        <end position="152"/>
    </location>
</feature>
<evidence type="ECO:0000256" key="1">
    <source>
        <dbReference type="SAM" id="MobiDB-lite"/>
    </source>
</evidence>
<dbReference type="InterPro" id="IPR025403">
    <property type="entry name" value="TgpA-like_C"/>
</dbReference>
<feature type="transmembrane region" description="Helical" evidence="2">
    <location>
        <begin position="156"/>
        <end position="177"/>
    </location>
</feature>
<keyword evidence="2" id="KW-1133">Transmembrane helix</keyword>
<evidence type="ECO:0000313" key="4">
    <source>
        <dbReference type="EMBL" id="WIM90488.1"/>
    </source>
</evidence>